<accession>A0ABN2NXV3</accession>
<reference evidence="8 9" key="1">
    <citation type="journal article" date="2019" name="Int. J. Syst. Evol. Microbiol.">
        <title>The Global Catalogue of Microorganisms (GCM) 10K type strain sequencing project: providing services to taxonomists for standard genome sequencing and annotation.</title>
        <authorList>
            <consortium name="The Broad Institute Genomics Platform"/>
            <consortium name="The Broad Institute Genome Sequencing Center for Infectious Disease"/>
            <person name="Wu L."/>
            <person name="Ma J."/>
        </authorList>
    </citation>
    <scope>NUCLEOTIDE SEQUENCE [LARGE SCALE GENOMIC DNA]</scope>
    <source>
        <strain evidence="8 9">JCM 14046</strain>
    </source>
</reference>
<keyword evidence="4" id="KW-0186">Copper</keyword>
<name>A0ABN2NXV3_9ACTN</name>
<gene>
    <name evidence="8" type="ORF">GCM10009737_04550</name>
</gene>
<evidence type="ECO:0000313" key="8">
    <source>
        <dbReference type="EMBL" id="GAA1906850.1"/>
    </source>
</evidence>
<proteinExistence type="predicted"/>
<keyword evidence="3 6" id="KW-0732">Signal</keyword>
<feature type="domain" description="CopC" evidence="7">
    <location>
        <begin position="25"/>
        <end position="120"/>
    </location>
</feature>
<evidence type="ECO:0000256" key="5">
    <source>
        <dbReference type="SAM" id="Phobius"/>
    </source>
</evidence>
<evidence type="ECO:0000256" key="1">
    <source>
        <dbReference type="ARBA" id="ARBA00004196"/>
    </source>
</evidence>
<feature type="chain" id="PRO_5046058287" description="CopC domain-containing protein" evidence="6">
    <location>
        <begin position="20"/>
        <end position="180"/>
    </location>
</feature>
<dbReference type="SUPFAM" id="SSF81296">
    <property type="entry name" value="E set domains"/>
    <property type="match status" value="1"/>
</dbReference>
<dbReference type="InterPro" id="IPR014755">
    <property type="entry name" value="Cu-Rt/internalin_Ig-like"/>
</dbReference>
<organism evidence="8 9">
    <name type="scientific">Nocardioides lentus</name>
    <dbReference type="NCBI Taxonomy" id="338077"/>
    <lineage>
        <taxon>Bacteria</taxon>
        <taxon>Bacillati</taxon>
        <taxon>Actinomycetota</taxon>
        <taxon>Actinomycetes</taxon>
        <taxon>Propionibacteriales</taxon>
        <taxon>Nocardioidaceae</taxon>
        <taxon>Nocardioides</taxon>
    </lineage>
</organism>
<dbReference type="InterPro" id="IPR014756">
    <property type="entry name" value="Ig_E-set"/>
</dbReference>
<evidence type="ECO:0000259" key="7">
    <source>
        <dbReference type="Pfam" id="PF04234"/>
    </source>
</evidence>
<dbReference type="PANTHER" id="PTHR34820">
    <property type="entry name" value="INNER MEMBRANE PROTEIN YEBZ"/>
    <property type="match status" value="1"/>
</dbReference>
<feature type="signal peptide" evidence="6">
    <location>
        <begin position="1"/>
        <end position="19"/>
    </location>
</feature>
<evidence type="ECO:0000313" key="9">
    <source>
        <dbReference type="Proteomes" id="UP001501612"/>
    </source>
</evidence>
<dbReference type="InterPro" id="IPR007348">
    <property type="entry name" value="CopC_dom"/>
</dbReference>
<keyword evidence="2" id="KW-0479">Metal-binding</keyword>
<protein>
    <recommendedName>
        <fullName evidence="7">CopC domain-containing protein</fullName>
    </recommendedName>
</protein>
<dbReference type="RefSeq" id="WP_344003118.1">
    <property type="nucleotide sequence ID" value="NZ_BAAAMY010000001.1"/>
</dbReference>
<keyword evidence="5" id="KW-1133">Transmembrane helix</keyword>
<comment type="subcellular location">
    <subcellularLocation>
        <location evidence="1">Cell envelope</location>
    </subcellularLocation>
</comment>
<dbReference type="InterPro" id="IPR032694">
    <property type="entry name" value="CopC/D"/>
</dbReference>
<dbReference type="Pfam" id="PF04234">
    <property type="entry name" value="CopC"/>
    <property type="match status" value="1"/>
</dbReference>
<dbReference type="EMBL" id="BAAAMY010000001">
    <property type="protein sequence ID" value="GAA1906850.1"/>
    <property type="molecule type" value="Genomic_DNA"/>
</dbReference>
<keyword evidence="9" id="KW-1185">Reference proteome</keyword>
<sequence length="180" mass="17882">MRRLLSGLAVAVVAVIATAAPAAAHSDLEEASPGPGDDVAAGAASVHLVFGEGVADDDVNRVTLATAGGDAVAVGQPSVVDDGFGVCAATDALAPGEYVLDWRVMSEDGHPAQSRYSFEVTDAGSPVDAAACEGVDLAAPEAADDGFSVGTATIVGVGALALLVVVGLFVVRVRRDRRAA</sequence>
<keyword evidence="5" id="KW-0812">Transmembrane</keyword>
<comment type="caution">
    <text evidence="8">The sequence shown here is derived from an EMBL/GenBank/DDBJ whole genome shotgun (WGS) entry which is preliminary data.</text>
</comment>
<dbReference type="Gene3D" id="2.60.40.1220">
    <property type="match status" value="1"/>
</dbReference>
<dbReference type="PANTHER" id="PTHR34820:SF4">
    <property type="entry name" value="INNER MEMBRANE PROTEIN YEBZ"/>
    <property type="match status" value="1"/>
</dbReference>
<keyword evidence="5" id="KW-0472">Membrane</keyword>
<feature type="transmembrane region" description="Helical" evidence="5">
    <location>
        <begin position="147"/>
        <end position="171"/>
    </location>
</feature>
<evidence type="ECO:0000256" key="6">
    <source>
        <dbReference type="SAM" id="SignalP"/>
    </source>
</evidence>
<evidence type="ECO:0000256" key="2">
    <source>
        <dbReference type="ARBA" id="ARBA00022723"/>
    </source>
</evidence>
<dbReference type="Proteomes" id="UP001501612">
    <property type="component" value="Unassembled WGS sequence"/>
</dbReference>
<evidence type="ECO:0000256" key="4">
    <source>
        <dbReference type="ARBA" id="ARBA00023008"/>
    </source>
</evidence>
<evidence type="ECO:0000256" key="3">
    <source>
        <dbReference type="ARBA" id="ARBA00022729"/>
    </source>
</evidence>